<keyword evidence="3" id="KW-1185">Reference proteome</keyword>
<keyword evidence="1" id="KW-1133">Transmembrane helix</keyword>
<name>A0A255YF21_9SPHN</name>
<dbReference type="EMBL" id="NOXT01000112">
    <property type="protein sequence ID" value="OYQ27773.1"/>
    <property type="molecule type" value="Genomic_DNA"/>
</dbReference>
<sequence>MAALALGMRYFIGVFALGFLLGTVSTLWLAPVVGDVLAVAIELPMMLAFSWLWCRRLLAGRSLAMGGRAIIGGTAFLWLMLAELSLSLAFGGTLATHLAALLAPAGLLGLAGQLLFAALPLIPKAK</sequence>
<reference evidence="2 3" key="1">
    <citation type="submission" date="2017-07" db="EMBL/GenBank/DDBJ databases">
        <title>Sandarakinorhabdus cyanobacteriorum sp. nov., a novel bacterium isolated from cyanobacterial aggregates in a eutrophic lake.</title>
        <authorList>
            <person name="Cai H."/>
        </authorList>
    </citation>
    <scope>NUCLEOTIDE SEQUENCE [LARGE SCALE GENOMIC DNA]</scope>
    <source>
        <strain evidence="2 3">TH057</strain>
    </source>
</reference>
<evidence type="ECO:0000313" key="2">
    <source>
        <dbReference type="EMBL" id="OYQ27773.1"/>
    </source>
</evidence>
<dbReference type="AlphaFoldDB" id="A0A255YF21"/>
<protein>
    <submittedName>
        <fullName evidence="2">Uncharacterized protein</fullName>
    </submittedName>
</protein>
<dbReference type="OrthoDB" id="7877055at2"/>
<proteinExistence type="predicted"/>
<dbReference type="RefSeq" id="WP_094473905.1">
    <property type="nucleotide sequence ID" value="NZ_NOXT01000112.1"/>
</dbReference>
<feature type="transmembrane region" description="Helical" evidence="1">
    <location>
        <begin position="75"/>
        <end position="95"/>
    </location>
</feature>
<dbReference type="Proteomes" id="UP000216991">
    <property type="component" value="Unassembled WGS sequence"/>
</dbReference>
<feature type="transmembrane region" description="Helical" evidence="1">
    <location>
        <begin position="36"/>
        <end position="54"/>
    </location>
</feature>
<evidence type="ECO:0000256" key="1">
    <source>
        <dbReference type="SAM" id="Phobius"/>
    </source>
</evidence>
<keyword evidence="1" id="KW-0472">Membrane</keyword>
<feature type="transmembrane region" description="Helical" evidence="1">
    <location>
        <begin position="101"/>
        <end position="122"/>
    </location>
</feature>
<keyword evidence="1" id="KW-0812">Transmembrane</keyword>
<organism evidence="2 3">
    <name type="scientific">Sandarakinorhabdus cyanobacteriorum</name>
    <dbReference type="NCBI Taxonomy" id="1981098"/>
    <lineage>
        <taxon>Bacteria</taxon>
        <taxon>Pseudomonadati</taxon>
        <taxon>Pseudomonadota</taxon>
        <taxon>Alphaproteobacteria</taxon>
        <taxon>Sphingomonadales</taxon>
        <taxon>Sphingosinicellaceae</taxon>
        <taxon>Sandarakinorhabdus</taxon>
    </lineage>
</organism>
<gene>
    <name evidence="2" type="ORF">CHU93_09865</name>
</gene>
<comment type="caution">
    <text evidence="2">The sequence shown here is derived from an EMBL/GenBank/DDBJ whole genome shotgun (WGS) entry which is preliminary data.</text>
</comment>
<feature type="transmembrane region" description="Helical" evidence="1">
    <location>
        <begin position="12"/>
        <end position="30"/>
    </location>
</feature>
<evidence type="ECO:0000313" key="3">
    <source>
        <dbReference type="Proteomes" id="UP000216991"/>
    </source>
</evidence>
<accession>A0A255YF21</accession>